<evidence type="ECO:0000256" key="2">
    <source>
        <dbReference type="ARBA" id="ARBA00022729"/>
    </source>
</evidence>
<protein>
    <recommendedName>
        <fullName evidence="8">Peptidoglycan-associated lipoprotein</fullName>
        <shortName evidence="8">PAL</shortName>
    </recommendedName>
</protein>
<evidence type="ECO:0000256" key="8">
    <source>
        <dbReference type="HAMAP-Rule" id="MF_02204"/>
    </source>
</evidence>
<proteinExistence type="inferred from homology"/>
<comment type="subcellular location">
    <subcellularLocation>
        <location evidence="8">Cell outer membrane</location>
        <topology evidence="8">Lipid-anchor</topology>
    </subcellularLocation>
</comment>
<feature type="compositionally biased region" description="Polar residues" evidence="9">
    <location>
        <begin position="180"/>
        <end position="191"/>
    </location>
</feature>
<dbReference type="HAMAP" id="MF_02204">
    <property type="entry name" value="Pal"/>
    <property type="match status" value="1"/>
</dbReference>
<dbReference type="EMBL" id="BSNJ01000002">
    <property type="protein sequence ID" value="GLQ20193.1"/>
    <property type="molecule type" value="Genomic_DNA"/>
</dbReference>
<evidence type="ECO:0000313" key="12">
    <source>
        <dbReference type="EMBL" id="GLQ20193.1"/>
    </source>
</evidence>
<dbReference type="InterPro" id="IPR006665">
    <property type="entry name" value="OmpA-like"/>
</dbReference>
<dbReference type="PANTHER" id="PTHR30329">
    <property type="entry name" value="STATOR ELEMENT OF FLAGELLAR MOTOR COMPLEX"/>
    <property type="match status" value="1"/>
</dbReference>
<dbReference type="PROSITE" id="PS51257">
    <property type="entry name" value="PROKAR_LIPOPROTEIN"/>
    <property type="match status" value="1"/>
</dbReference>
<evidence type="ECO:0000256" key="6">
    <source>
        <dbReference type="ARBA" id="ARBA00023288"/>
    </source>
</evidence>
<dbReference type="InterPro" id="IPR036737">
    <property type="entry name" value="OmpA-like_sf"/>
</dbReference>
<dbReference type="CDD" id="cd07185">
    <property type="entry name" value="OmpA_C-like"/>
    <property type="match status" value="1"/>
</dbReference>
<dbReference type="InterPro" id="IPR006664">
    <property type="entry name" value="OMP_bac"/>
</dbReference>
<keyword evidence="7 8" id="KW-0131">Cell cycle</keyword>
<comment type="caution">
    <text evidence="12">The sequence shown here is derived from an EMBL/GenBank/DDBJ whole genome shotgun (WGS) entry which is preliminary data.</text>
</comment>
<dbReference type="Gene3D" id="3.30.1330.60">
    <property type="entry name" value="OmpA-like domain"/>
    <property type="match status" value="1"/>
</dbReference>
<comment type="function">
    <text evidence="8">Part of the Tol-Pal system, which plays a role in outer membrane invagination during cell division and is important for maintaining outer membrane integrity.</text>
</comment>
<dbReference type="NCBIfam" id="TIGR02802">
    <property type="entry name" value="Pal_lipo"/>
    <property type="match status" value="1"/>
</dbReference>
<dbReference type="Pfam" id="PF00691">
    <property type="entry name" value="OmpA"/>
    <property type="match status" value="1"/>
</dbReference>
<evidence type="ECO:0000256" key="1">
    <source>
        <dbReference type="ARBA" id="ARBA00022618"/>
    </source>
</evidence>
<evidence type="ECO:0000256" key="7">
    <source>
        <dbReference type="ARBA" id="ARBA00023306"/>
    </source>
</evidence>
<dbReference type="RefSeq" id="WP_284370538.1">
    <property type="nucleotide sequence ID" value="NZ_BSNJ01000002.1"/>
</dbReference>
<evidence type="ECO:0000256" key="3">
    <source>
        <dbReference type="ARBA" id="ARBA00023136"/>
    </source>
</evidence>
<keyword evidence="1 8" id="KW-0132">Cell division</keyword>
<reference evidence="12" key="1">
    <citation type="journal article" date="2014" name="Int. J. Syst. Evol. Microbiol.">
        <title>Complete genome of a new Firmicutes species belonging to the dominant human colonic microbiota ('Ruminococcus bicirculans') reveals two chromosomes and a selective capacity to utilize plant glucans.</title>
        <authorList>
            <consortium name="NISC Comparative Sequencing Program"/>
            <person name="Wegmann U."/>
            <person name="Louis P."/>
            <person name="Goesmann A."/>
            <person name="Henrissat B."/>
            <person name="Duncan S.H."/>
            <person name="Flint H.J."/>
        </authorList>
    </citation>
    <scope>NUCLEOTIDE SEQUENCE</scope>
    <source>
        <strain evidence="12">NBRC 108216</strain>
    </source>
</reference>
<gene>
    <name evidence="8" type="primary">pal</name>
    <name evidence="12" type="ORF">GCM10007854_11480</name>
</gene>
<dbReference type="InterPro" id="IPR006690">
    <property type="entry name" value="OMPA-like_CS"/>
</dbReference>
<keyword evidence="13" id="KW-1185">Reference proteome</keyword>
<organism evidence="12 13">
    <name type="scientific">Algimonas porphyrae</name>
    <dbReference type="NCBI Taxonomy" id="1128113"/>
    <lineage>
        <taxon>Bacteria</taxon>
        <taxon>Pseudomonadati</taxon>
        <taxon>Pseudomonadota</taxon>
        <taxon>Alphaproteobacteria</taxon>
        <taxon>Maricaulales</taxon>
        <taxon>Robiginitomaculaceae</taxon>
        <taxon>Algimonas</taxon>
    </lineage>
</organism>
<dbReference type="SUPFAM" id="SSF103088">
    <property type="entry name" value="OmpA-like"/>
    <property type="match status" value="1"/>
</dbReference>
<dbReference type="PANTHER" id="PTHR30329:SF21">
    <property type="entry name" value="LIPOPROTEIN YIAD-RELATED"/>
    <property type="match status" value="1"/>
</dbReference>
<evidence type="ECO:0000313" key="13">
    <source>
        <dbReference type="Proteomes" id="UP001161390"/>
    </source>
</evidence>
<evidence type="ECO:0000256" key="10">
    <source>
        <dbReference type="SAM" id="SignalP"/>
    </source>
</evidence>
<dbReference type="PROSITE" id="PS51123">
    <property type="entry name" value="OMPA_2"/>
    <property type="match status" value="1"/>
</dbReference>
<comment type="subunit">
    <text evidence="8">The Tol-Pal system is composed of five core proteins: the inner membrane proteins TolA, TolQ and TolR, the periplasmic protein TolB and the outer membrane protein Pal. They form a network linking the inner and outer membranes and the peptidoglycan layer.</text>
</comment>
<keyword evidence="3 8" id="KW-0472">Membrane</keyword>
<accession>A0ABQ5UY03</accession>
<feature type="signal peptide" evidence="10">
    <location>
        <begin position="1"/>
        <end position="24"/>
    </location>
</feature>
<dbReference type="InterPro" id="IPR050330">
    <property type="entry name" value="Bact_OuterMem_StrucFunc"/>
</dbReference>
<feature type="domain" description="OmpA-like" evidence="11">
    <location>
        <begin position="71"/>
        <end position="189"/>
    </location>
</feature>
<dbReference type="InterPro" id="IPR014169">
    <property type="entry name" value="Pal_lipo_C"/>
</dbReference>
<dbReference type="Proteomes" id="UP001161390">
    <property type="component" value="Unassembled WGS sequence"/>
</dbReference>
<keyword evidence="6 8" id="KW-0449">Lipoprotein</keyword>
<keyword evidence="2 8" id="KW-0732">Signal</keyword>
<evidence type="ECO:0000256" key="5">
    <source>
        <dbReference type="ARBA" id="ARBA00023237"/>
    </source>
</evidence>
<keyword evidence="4 8" id="KW-0564">Palmitate</keyword>
<comment type="similarity">
    <text evidence="8">Belongs to the Pal lipoprotein family.</text>
</comment>
<evidence type="ECO:0000256" key="9">
    <source>
        <dbReference type="SAM" id="MobiDB-lite"/>
    </source>
</evidence>
<name>A0ABQ5UY03_9PROT</name>
<feature type="chain" id="PRO_5047363105" description="Peptidoglycan-associated lipoprotein" evidence="10">
    <location>
        <begin position="25"/>
        <end position="191"/>
    </location>
</feature>
<reference evidence="12" key="2">
    <citation type="submission" date="2023-01" db="EMBL/GenBank/DDBJ databases">
        <title>Draft genome sequence of Algimonas porphyrae strain NBRC 108216.</title>
        <authorList>
            <person name="Sun Q."/>
            <person name="Mori K."/>
        </authorList>
    </citation>
    <scope>NUCLEOTIDE SEQUENCE</scope>
    <source>
        <strain evidence="12">NBRC 108216</strain>
    </source>
</reference>
<feature type="region of interest" description="Disordered" evidence="9">
    <location>
        <begin position="170"/>
        <end position="191"/>
    </location>
</feature>
<dbReference type="InterPro" id="IPR039001">
    <property type="entry name" value="Pal"/>
</dbReference>
<sequence>MTSTLRLLAVTSVTALLITACASAPEPMPEPEPEPIADLPEPMVEERAPEVIRPLPPVQTQPQGPVPGSIQDFAFQSGGEARVYFGYDQFTLTPEARAKLRQQAQWLTAYRGYDAVIEGHADERGTRQYNIALGARRANSVKAFLVSQGVDPSRLTTVSYGKERPIDARSNEEGWARNRNGFTNLRPSGQS</sequence>
<keyword evidence="5 8" id="KW-0998">Cell outer membrane</keyword>
<evidence type="ECO:0000259" key="11">
    <source>
        <dbReference type="PROSITE" id="PS51123"/>
    </source>
</evidence>
<dbReference type="PRINTS" id="PR01021">
    <property type="entry name" value="OMPADOMAIN"/>
</dbReference>
<dbReference type="PROSITE" id="PS01068">
    <property type="entry name" value="OMPA_1"/>
    <property type="match status" value="1"/>
</dbReference>
<evidence type="ECO:0000256" key="4">
    <source>
        <dbReference type="ARBA" id="ARBA00023139"/>
    </source>
</evidence>